<keyword evidence="2 4" id="KW-1133">Transmembrane helix</keyword>
<dbReference type="Pfam" id="PF07690">
    <property type="entry name" value="MFS_1"/>
    <property type="match status" value="1"/>
</dbReference>
<comment type="caution">
    <text evidence="6">The sequence shown here is derived from an EMBL/GenBank/DDBJ whole genome shotgun (WGS) entry which is preliminary data.</text>
</comment>
<evidence type="ECO:0000256" key="2">
    <source>
        <dbReference type="ARBA" id="ARBA00022989"/>
    </source>
</evidence>
<dbReference type="CDD" id="cd17324">
    <property type="entry name" value="MFS_NepI_like"/>
    <property type="match status" value="1"/>
</dbReference>
<keyword evidence="1 4" id="KW-0812">Transmembrane</keyword>
<dbReference type="Proteomes" id="UP000292445">
    <property type="component" value="Unassembled WGS sequence"/>
</dbReference>
<dbReference type="PANTHER" id="PTHR42910:SF1">
    <property type="entry name" value="MAJOR FACILITATOR SUPERFAMILY (MFS) PROFILE DOMAIN-CONTAINING PROTEIN"/>
    <property type="match status" value="1"/>
</dbReference>
<feature type="transmembrane region" description="Helical" evidence="4">
    <location>
        <begin position="52"/>
        <end position="72"/>
    </location>
</feature>
<dbReference type="PANTHER" id="PTHR42910">
    <property type="entry name" value="TRANSPORTER SCO4007-RELATED"/>
    <property type="match status" value="1"/>
</dbReference>
<feature type="transmembrane region" description="Helical" evidence="4">
    <location>
        <begin position="104"/>
        <end position="126"/>
    </location>
</feature>
<feature type="domain" description="Major facilitator superfamily (MFS) profile" evidence="5">
    <location>
        <begin position="11"/>
        <end position="393"/>
    </location>
</feature>
<feature type="transmembrane region" description="Helical" evidence="4">
    <location>
        <begin position="12"/>
        <end position="32"/>
    </location>
</feature>
<accession>A0A4Q7NJF1</accession>
<proteinExistence type="predicted"/>
<evidence type="ECO:0000256" key="3">
    <source>
        <dbReference type="ARBA" id="ARBA00023136"/>
    </source>
</evidence>
<dbReference type="InterPro" id="IPR011701">
    <property type="entry name" value="MFS"/>
</dbReference>
<dbReference type="EMBL" id="SGXC01000001">
    <property type="protein sequence ID" value="RZS85083.1"/>
    <property type="molecule type" value="Genomic_DNA"/>
</dbReference>
<feature type="transmembrane region" description="Helical" evidence="4">
    <location>
        <begin position="246"/>
        <end position="270"/>
    </location>
</feature>
<dbReference type="SUPFAM" id="SSF103473">
    <property type="entry name" value="MFS general substrate transporter"/>
    <property type="match status" value="1"/>
</dbReference>
<dbReference type="RefSeq" id="WP_130356353.1">
    <property type="nucleotide sequence ID" value="NZ_SGXC01000001.1"/>
</dbReference>
<keyword evidence="3 4" id="KW-0472">Membrane</keyword>
<dbReference type="PROSITE" id="PS50850">
    <property type="entry name" value="MFS"/>
    <property type="match status" value="1"/>
</dbReference>
<dbReference type="Gene3D" id="1.20.1250.20">
    <property type="entry name" value="MFS general substrate transporter like domains"/>
    <property type="match status" value="1"/>
</dbReference>
<evidence type="ECO:0000256" key="4">
    <source>
        <dbReference type="SAM" id="Phobius"/>
    </source>
</evidence>
<dbReference type="InterPro" id="IPR036259">
    <property type="entry name" value="MFS_trans_sf"/>
</dbReference>
<feature type="transmembrane region" description="Helical" evidence="4">
    <location>
        <begin position="220"/>
        <end position="240"/>
    </location>
</feature>
<dbReference type="InterPro" id="IPR020846">
    <property type="entry name" value="MFS_dom"/>
</dbReference>
<protein>
    <submittedName>
        <fullName evidence="6">Putative MFS family arabinose efflux permease</fullName>
    </submittedName>
</protein>
<feature type="transmembrane region" description="Helical" evidence="4">
    <location>
        <begin position="167"/>
        <end position="183"/>
    </location>
</feature>
<keyword evidence="7" id="KW-1185">Reference proteome</keyword>
<evidence type="ECO:0000259" key="5">
    <source>
        <dbReference type="PROSITE" id="PS50850"/>
    </source>
</evidence>
<dbReference type="AlphaFoldDB" id="A0A4Q7NJF1"/>
<reference evidence="6 7" key="1">
    <citation type="submission" date="2019-02" db="EMBL/GenBank/DDBJ databases">
        <title>Genomic Encyclopedia of Type Strains, Phase IV (KMG-IV): sequencing the most valuable type-strain genomes for metagenomic binning, comparative biology and taxonomic classification.</title>
        <authorList>
            <person name="Goeker M."/>
        </authorList>
    </citation>
    <scope>NUCLEOTIDE SEQUENCE [LARGE SCALE GENOMIC DNA]</scope>
    <source>
        <strain evidence="6 7">K24</strain>
    </source>
</reference>
<feature type="transmembrane region" description="Helical" evidence="4">
    <location>
        <begin position="79"/>
        <end position="98"/>
    </location>
</feature>
<evidence type="ECO:0000313" key="6">
    <source>
        <dbReference type="EMBL" id="RZS85083.1"/>
    </source>
</evidence>
<dbReference type="OrthoDB" id="9815356at2"/>
<evidence type="ECO:0000256" key="1">
    <source>
        <dbReference type="ARBA" id="ARBA00022692"/>
    </source>
</evidence>
<dbReference type="GO" id="GO:0022857">
    <property type="term" value="F:transmembrane transporter activity"/>
    <property type="evidence" value="ECO:0007669"/>
    <property type="project" value="InterPro"/>
</dbReference>
<evidence type="ECO:0000313" key="7">
    <source>
        <dbReference type="Proteomes" id="UP000292445"/>
    </source>
</evidence>
<feature type="transmembrane region" description="Helical" evidence="4">
    <location>
        <begin position="343"/>
        <end position="364"/>
    </location>
</feature>
<sequence length="401" mass="41184">MTTHAASPSLSPGLVWLMSIATGLTVAANYYAQPLLHVIAGDLGLSVPEAGSIVTAAQVSYAVGLFLLVPLADLLDRRNLIFVMTLLAAGGLCASALAGNLPVLLAGTTVAGLFSVVAQVLVPFGATLASPNERGKVVGTLMSGLLLGILLARTFAGLVAALGSWRLVYGIAAILMAALAFILRRSLPHHPAQAAGMPYPRLIASIAALFAQEPVLRTRALLGALTFSSFAMFWTSLAFLLSAPPFGYSTFTIGLFGLAGAAGALAAARVGRLADRGKGETATRFGLGVLLVSWLPIALGQYSVALLVVGVILMDLGAQAAHISNQNAIYRIRPEARGRLTAAYMTSYFIGGSLGSLASAWLYAHAGWHGVSIGGAVAALASVAAWTMRPRGSAAVPPATR</sequence>
<gene>
    <name evidence="6" type="ORF">EV675_1105</name>
</gene>
<organism evidence="6 7">
    <name type="scientific">Pigmentiphaga kullae</name>
    <dbReference type="NCBI Taxonomy" id="151784"/>
    <lineage>
        <taxon>Bacteria</taxon>
        <taxon>Pseudomonadati</taxon>
        <taxon>Pseudomonadota</taxon>
        <taxon>Betaproteobacteria</taxon>
        <taxon>Burkholderiales</taxon>
        <taxon>Alcaligenaceae</taxon>
        <taxon>Pigmentiphaga</taxon>
    </lineage>
</organism>
<feature type="transmembrane region" description="Helical" evidence="4">
    <location>
        <begin position="370"/>
        <end position="388"/>
    </location>
</feature>
<feature type="transmembrane region" description="Helical" evidence="4">
    <location>
        <begin position="138"/>
        <end position="161"/>
    </location>
</feature>
<name>A0A4Q7NJF1_9BURK</name>